<dbReference type="PRINTS" id="PR00153">
    <property type="entry name" value="CSAPPISMRASE"/>
</dbReference>
<feature type="compositionally biased region" description="Basic and acidic residues" evidence="5">
    <location>
        <begin position="246"/>
        <end position="255"/>
    </location>
</feature>
<gene>
    <name evidence="7 9" type="ORF">BDZ99DRAFT_395629</name>
</gene>
<dbReference type="GO" id="GO:0006457">
    <property type="term" value="P:protein folding"/>
    <property type="evidence" value="ECO:0007669"/>
    <property type="project" value="TreeGrafter"/>
</dbReference>
<dbReference type="FunFam" id="2.40.100.10:FF:000025">
    <property type="entry name" value="Peptidyl-prolyl cis-trans isomerase CYP19-2"/>
    <property type="match status" value="1"/>
</dbReference>
<comment type="catalytic activity">
    <reaction evidence="1">
        <text>[protein]-peptidylproline (omega=180) = [protein]-peptidylproline (omega=0)</text>
        <dbReference type="Rhea" id="RHEA:16237"/>
        <dbReference type="Rhea" id="RHEA-COMP:10747"/>
        <dbReference type="Rhea" id="RHEA-COMP:10748"/>
        <dbReference type="ChEBI" id="CHEBI:83833"/>
        <dbReference type="ChEBI" id="CHEBI:83834"/>
        <dbReference type="EC" id="5.2.1.8"/>
    </reaction>
</comment>
<dbReference type="EMBL" id="MU003709">
    <property type="protein sequence ID" value="KAF2805747.1"/>
    <property type="molecule type" value="Genomic_DNA"/>
</dbReference>
<sequence>MPSTIRPRMFLELSAGTEPIGRLVVELFIDQTPKTCENFRVLCTGSKSPLSYRLTPIHRVIEGFMIQGGDTTNRDGTGGVSIYGDTFEDENIRWKDIDAPGLLCMANRCKDLNGSQFFITLRPCPHLNGKHTVFGHLISGQSVLDRILEIPVDKTYRPTIPILISRCGELQPPQARAIASASATTSEDRGRRKRRRSTSRSPARSESPSRGHHRRSASRHRYDPRKHRHISSSPSSTPPKHRIRRRSDASLDHNLRGRPRQRSRHRTRSPILESASPSPGRYRRKRSQPPSRRREYREGRSPDQRRQRSLPNIYYDESGTPRKREGSGLGEVMRT</sequence>
<reference evidence="9" key="3">
    <citation type="submission" date="2025-04" db="UniProtKB">
        <authorList>
            <consortium name="RefSeq"/>
        </authorList>
    </citation>
    <scope>IDENTIFICATION</scope>
    <source>
        <strain evidence="9">CBS 304.34</strain>
    </source>
</reference>
<protein>
    <recommendedName>
        <fullName evidence="2">peptidylprolyl isomerase</fullName>
        <ecNumber evidence="2">5.2.1.8</ecNumber>
    </recommendedName>
</protein>
<evidence type="ECO:0000313" key="9">
    <source>
        <dbReference type="RefSeq" id="XP_033572711.1"/>
    </source>
</evidence>
<dbReference type="SUPFAM" id="SSF50891">
    <property type="entry name" value="Cyclophilin-like"/>
    <property type="match status" value="1"/>
</dbReference>
<keyword evidence="8" id="KW-1185">Reference proteome</keyword>
<dbReference type="Proteomes" id="UP000504636">
    <property type="component" value="Unplaced"/>
</dbReference>
<evidence type="ECO:0000256" key="5">
    <source>
        <dbReference type="SAM" id="MobiDB-lite"/>
    </source>
</evidence>
<dbReference type="GO" id="GO:0016018">
    <property type="term" value="F:cyclosporin A binding"/>
    <property type="evidence" value="ECO:0007669"/>
    <property type="project" value="TreeGrafter"/>
</dbReference>
<dbReference type="Gene3D" id="2.40.100.10">
    <property type="entry name" value="Cyclophilin-like"/>
    <property type="match status" value="1"/>
</dbReference>
<dbReference type="GO" id="GO:0005737">
    <property type="term" value="C:cytoplasm"/>
    <property type="evidence" value="ECO:0007669"/>
    <property type="project" value="TreeGrafter"/>
</dbReference>
<organism evidence="7">
    <name type="scientific">Mytilinidion resinicola</name>
    <dbReference type="NCBI Taxonomy" id="574789"/>
    <lineage>
        <taxon>Eukaryota</taxon>
        <taxon>Fungi</taxon>
        <taxon>Dikarya</taxon>
        <taxon>Ascomycota</taxon>
        <taxon>Pezizomycotina</taxon>
        <taxon>Dothideomycetes</taxon>
        <taxon>Pleosporomycetidae</taxon>
        <taxon>Mytilinidiales</taxon>
        <taxon>Mytilinidiaceae</taxon>
        <taxon>Mytilinidion</taxon>
    </lineage>
</organism>
<feature type="compositionally biased region" description="Basic and acidic residues" evidence="5">
    <location>
        <begin position="292"/>
        <end position="306"/>
    </location>
</feature>
<dbReference type="RefSeq" id="XP_033572711.1">
    <property type="nucleotide sequence ID" value="XM_033715955.1"/>
</dbReference>
<dbReference type="PANTHER" id="PTHR11071:SF561">
    <property type="entry name" value="PEPTIDYL-PROLYL CIS-TRANS ISOMERASE D-RELATED"/>
    <property type="match status" value="1"/>
</dbReference>
<keyword evidence="3" id="KW-0697">Rotamase</keyword>
<dbReference type="GeneID" id="54456848"/>
<dbReference type="Pfam" id="PF00160">
    <property type="entry name" value="Pro_isomerase"/>
    <property type="match status" value="1"/>
</dbReference>
<evidence type="ECO:0000256" key="1">
    <source>
        <dbReference type="ARBA" id="ARBA00000971"/>
    </source>
</evidence>
<name>A0A6A6YD28_9PEZI</name>
<evidence type="ECO:0000256" key="3">
    <source>
        <dbReference type="ARBA" id="ARBA00023110"/>
    </source>
</evidence>
<accession>A0A6A6YD28</accession>
<feature type="compositionally biased region" description="Low complexity" evidence="5">
    <location>
        <begin position="199"/>
        <end position="208"/>
    </location>
</feature>
<evidence type="ECO:0000313" key="8">
    <source>
        <dbReference type="Proteomes" id="UP000504636"/>
    </source>
</evidence>
<dbReference type="EC" id="5.2.1.8" evidence="2"/>
<feature type="domain" description="PPIase cyclophilin-type" evidence="6">
    <location>
        <begin position="10"/>
        <end position="169"/>
    </location>
</feature>
<dbReference type="AlphaFoldDB" id="A0A6A6YD28"/>
<proteinExistence type="predicted"/>
<dbReference type="InterPro" id="IPR002130">
    <property type="entry name" value="Cyclophilin-type_PPIase_dom"/>
</dbReference>
<evidence type="ECO:0000256" key="4">
    <source>
        <dbReference type="ARBA" id="ARBA00023235"/>
    </source>
</evidence>
<evidence type="ECO:0000256" key="2">
    <source>
        <dbReference type="ARBA" id="ARBA00013194"/>
    </source>
</evidence>
<evidence type="ECO:0000313" key="7">
    <source>
        <dbReference type="EMBL" id="KAF2805747.1"/>
    </source>
</evidence>
<reference evidence="9" key="2">
    <citation type="submission" date="2020-04" db="EMBL/GenBank/DDBJ databases">
        <authorList>
            <consortium name="NCBI Genome Project"/>
        </authorList>
    </citation>
    <scope>NUCLEOTIDE SEQUENCE</scope>
    <source>
        <strain evidence="9">CBS 304.34</strain>
    </source>
</reference>
<dbReference type="PANTHER" id="PTHR11071">
    <property type="entry name" value="PEPTIDYL-PROLYL CIS-TRANS ISOMERASE"/>
    <property type="match status" value="1"/>
</dbReference>
<dbReference type="PROSITE" id="PS50072">
    <property type="entry name" value="CSA_PPIASE_2"/>
    <property type="match status" value="1"/>
</dbReference>
<dbReference type="InterPro" id="IPR029000">
    <property type="entry name" value="Cyclophilin-like_dom_sf"/>
</dbReference>
<feature type="compositionally biased region" description="Basic residues" evidence="5">
    <location>
        <begin position="256"/>
        <end position="268"/>
    </location>
</feature>
<evidence type="ECO:0000259" key="6">
    <source>
        <dbReference type="PROSITE" id="PS50072"/>
    </source>
</evidence>
<keyword evidence="4" id="KW-0413">Isomerase</keyword>
<dbReference type="OrthoDB" id="407558at2759"/>
<reference evidence="7 9" key="1">
    <citation type="journal article" date="2020" name="Stud. Mycol.">
        <title>101 Dothideomycetes genomes: a test case for predicting lifestyles and emergence of pathogens.</title>
        <authorList>
            <person name="Haridas S."/>
            <person name="Albert R."/>
            <person name="Binder M."/>
            <person name="Bloem J."/>
            <person name="Labutti K."/>
            <person name="Salamov A."/>
            <person name="Andreopoulos B."/>
            <person name="Baker S."/>
            <person name="Barry K."/>
            <person name="Bills G."/>
            <person name="Bluhm B."/>
            <person name="Cannon C."/>
            <person name="Castanera R."/>
            <person name="Culley D."/>
            <person name="Daum C."/>
            <person name="Ezra D."/>
            <person name="Gonzalez J."/>
            <person name="Henrissat B."/>
            <person name="Kuo A."/>
            <person name="Liang C."/>
            <person name="Lipzen A."/>
            <person name="Lutzoni F."/>
            <person name="Magnuson J."/>
            <person name="Mondo S."/>
            <person name="Nolan M."/>
            <person name="Ohm R."/>
            <person name="Pangilinan J."/>
            <person name="Park H.-J."/>
            <person name="Ramirez L."/>
            <person name="Alfaro M."/>
            <person name="Sun H."/>
            <person name="Tritt A."/>
            <person name="Yoshinaga Y."/>
            <person name="Zwiers L.-H."/>
            <person name="Turgeon B."/>
            <person name="Goodwin S."/>
            <person name="Spatafora J."/>
            <person name="Crous P."/>
            <person name="Grigoriev I."/>
        </authorList>
    </citation>
    <scope>NUCLEOTIDE SEQUENCE</scope>
    <source>
        <strain evidence="7 9">CBS 304.34</strain>
    </source>
</reference>
<dbReference type="GO" id="GO:0003755">
    <property type="term" value="F:peptidyl-prolyl cis-trans isomerase activity"/>
    <property type="evidence" value="ECO:0007669"/>
    <property type="project" value="UniProtKB-KW"/>
</dbReference>
<feature type="region of interest" description="Disordered" evidence="5">
    <location>
        <begin position="174"/>
        <end position="335"/>
    </location>
</feature>
<feature type="compositionally biased region" description="Basic residues" evidence="5">
    <location>
        <begin position="210"/>
        <end position="230"/>
    </location>
</feature>